<dbReference type="EMBL" id="AP024956">
    <property type="protein sequence ID" value="BCZ81707.1"/>
    <property type="molecule type" value="Genomic_DNA"/>
</dbReference>
<feature type="signal peptide" evidence="1">
    <location>
        <begin position="1"/>
        <end position="25"/>
    </location>
</feature>
<dbReference type="RefSeq" id="WP_229514023.1">
    <property type="nucleotide sequence ID" value="NZ_AP024956.1"/>
</dbReference>
<name>A0ABM7U4N4_9BURK</name>
<dbReference type="Proteomes" id="UP001319874">
    <property type="component" value="Chromosome 2"/>
</dbReference>
<evidence type="ECO:0000313" key="3">
    <source>
        <dbReference type="Proteomes" id="UP001319874"/>
    </source>
</evidence>
<sequence length="221" mass="23315">MPFSLIKSAAIPIAFVFVLAAPAYAGSPLSYLGDATNAIYALDENSSPEEVAKAYAQGCNALKRLSSDESFKKALYAKSKKSGGEQREALQAARSFAGSFVDAEATALKQIGVSNEAAGQILDRAKDFRNDITEKPDPQLIERDISQTRDVVCKASAEASSSLRDTKTRNRWGLIALGFGGLALIAADTGSEVPSGGFSTASFGLGVGMVGTFLSKTMKEW</sequence>
<proteinExistence type="predicted"/>
<protein>
    <submittedName>
        <fullName evidence="2">Uncharacterized protein</fullName>
    </submittedName>
</protein>
<keyword evidence="1" id="KW-0732">Signal</keyword>
<reference evidence="2 3" key="1">
    <citation type="journal article" date="2022" name="Front. Microbiol.">
        <title>Identification and characterization of a novel class of self-sufficient cytochrome P450 hydroxylase involved in cyclohexanecarboxylate degradation in Paraburkholderia terrae strain KU-64.</title>
        <authorList>
            <person name="Yamamoto T."/>
            <person name="Hasegawa Y."/>
            <person name="Iwaki H."/>
        </authorList>
    </citation>
    <scope>NUCLEOTIDE SEQUENCE [LARGE SCALE GENOMIC DNA]</scope>
    <source>
        <strain evidence="2 3">KU-64</strain>
    </source>
</reference>
<keyword evidence="3" id="KW-1185">Reference proteome</keyword>
<feature type="chain" id="PRO_5047397135" evidence="1">
    <location>
        <begin position="26"/>
        <end position="221"/>
    </location>
</feature>
<accession>A0ABM7U4N4</accession>
<gene>
    <name evidence="2" type="ORF">PTKU64_53820</name>
</gene>
<evidence type="ECO:0000256" key="1">
    <source>
        <dbReference type="SAM" id="SignalP"/>
    </source>
</evidence>
<organism evidence="2 3">
    <name type="scientific">Paraburkholderia terrae</name>
    <dbReference type="NCBI Taxonomy" id="311230"/>
    <lineage>
        <taxon>Bacteria</taxon>
        <taxon>Pseudomonadati</taxon>
        <taxon>Pseudomonadota</taxon>
        <taxon>Betaproteobacteria</taxon>
        <taxon>Burkholderiales</taxon>
        <taxon>Burkholderiaceae</taxon>
        <taxon>Paraburkholderia</taxon>
    </lineage>
</organism>
<evidence type="ECO:0000313" key="2">
    <source>
        <dbReference type="EMBL" id="BCZ81707.1"/>
    </source>
</evidence>